<organism evidence="1 2">
    <name type="scientific">Streptomyces gibsoniae</name>
    <dbReference type="NCBI Taxonomy" id="3075529"/>
    <lineage>
        <taxon>Bacteria</taxon>
        <taxon>Bacillati</taxon>
        <taxon>Actinomycetota</taxon>
        <taxon>Actinomycetes</taxon>
        <taxon>Kitasatosporales</taxon>
        <taxon>Streptomycetaceae</taxon>
        <taxon>Streptomyces</taxon>
    </lineage>
</organism>
<accession>A0ABU2U2U3</accession>
<name>A0ABU2U2U3_9ACTN</name>
<dbReference type="RefSeq" id="WP_311698883.1">
    <property type="nucleotide sequence ID" value="NZ_JAVREY010000052.1"/>
</dbReference>
<evidence type="ECO:0000313" key="2">
    <source>
        <dbReference type="Proteomes" id="UP001183809"/>
    </source>
</evidence>
<dbReference type="EMBL" id="JAVREY010000052">
    <property type="protein sequence ID" value="MDT0467425.1"/>
    <property type="molecule type" value="Genomic_DNA"/>
</dbReference>
<reference evidence="2" key="1">
    <citation type="submission" date="2023-07" db="EMBL/GenBank/DDBJ databases">
        <title>30 novel species of actinomycetes from the DSMZ collection.</title>
        <authorList>
            <person name="Nouioui I."/>
        </authorList>
    </citation>
    <scope>NUCLEOTIDE SEQUENCE [LARGE SCALE GENOMIC DNA]</scope>
    <source>
        <strain evidence="2">DSM 41699</strain>
    </source>
</reference>
<sequence length="61" mass="6470">MTVQNAKVTGSLVGGATAAGVARGLCAPGVDMRRMLNRRRYAQWDAEQDLVEAHGFAGLPQ</sequence>
<evidence type="ECO:0000313" key="1">
    <source>
        <dbReference type="EMBL" id="MDT0467425.1"/>
    </source>
</evidence>
<comment type="caution">
    <text evidence="1">The sequence shown here is derived from an EMBL/GenBank/DDBJ whole genome shotgun (WGS) entry which is preliminary data.</text>
</comment>
<keyword evidence="2" id="KW-1185">Reference proteome</keyword>
<gene>
    <name evidence="1" type="ORF">RM764_31270</name>
</gene>
<dbReference type="Proteomes" id="UP001183809">
    <property type="component" value="Unassembled WGS sequence"/>
</dbReference>
<proteinExistence type="predicted"/>
<protein>
    <submittedName>
        <fullName evidence="1">Uncharacterized protein</fullName>
    </submittedName>
</protein>